<evidence type="ECO:0000313" key="3">
    <source>
        <dbReference type="EMBL" id="KAK8058771.1"/>
    </source>
</evidence>
<name>A0ABR1UIM3_9PEZI</name>
<evidence type="ECO:0000256" key="1">
    <source>
        <dbReference type="SAM" id="Coils"/>
    </source>
</evidence>
<keyword evidence="4" id="KW-1185">Reference proteome</keyword>
<proteinExistence type="predicted"/>
<reference evidence="3 4" key="1">
    <citation type="submission" date="2023-01" db="EMBL/GenBank/DDBJ databases">
        <title>Analysis of 21 Apiospora genomes using comparative genomics revels a genus with tremendous synthesis potential of carbohydrate active enzymes and secondary metabolites.</title>
        <authorList>
            <person name="Sorensen T."/>
        </authorList>
    </citation>
    <scope>NUCLEOTIDE SEQUENCE [LARGE SCALE GENOMIC DNA]</scope>
    <source>
        <strain evidence="3 4">CBS 135458</strain>
    </source>
</reference>
<dbReference type="RefSeq" id="XP_066714217.1">
    <property type="nucleotide sequence ID" value="XM_066860628.1"/>
</dbReference>
<dbReference type="Proteomes" id="UP001480595">
    <property type="component" value="Unassembled WGS sequence"/>
</dbReference>
<gene>
    <name evidence="3" type="ORF">PG994_009219</name>
</gene>
<keyword evidence="1" id="KW-0175">Coiled coil</keyword>
<comment type="caution">
    <text evidence="3">The sequence shown here is derived from an EMBL/GenBank/DDBJ whole genome shotgun (WGS) entry which is preliminary data.</text>
</comment>
<dbReference type="EMBL" id="JAQQWL010000009">
    <property type="protein sequence ID" value="KAK8058771.1"/>
    <property type="molecule type" value="Genomic_DNA"/>
</dbReference>
<organism evidence="3 4">
    <name type="scientific">Apiospora phragmitis</name>
    <dbReference type="NCBI Taxonomy" id="2905665"/>
    <lineage>
        <taxon>Eukaryota</taxon>
        <taxon>Fungi</taxon>
        <taxon>Dikarya</taxon>
        <taxon>Ascomycota</taxon>
        <taxon>Pezizomycotina</taxon>
        <taxon>Sordariomycetes</taxon>
        <taxon>Xylariomycetidae</taxon>
        <taxon>Amphisphaeriales</taxon>
        <taxon>Apiosporaceae</taxon>
        <taxon>Apiospora</taxon>
    </lineage>
</organism>
<sequence length="591" mass="66819">MPLDPAAKKSTAESRAEDRDKSTDGINHLCDLLDITSIQEKERVRNLITYDPLLGRLWAQYGILNYAAPLKALTVDELEFIENLKKSGELEKLMAASEMSSSSVTFDQLRDAISDMDQFTDAIEKQLATHQAHVARQIAALRVGGTWIDQRSAMEETKKLALLEEKRRLEEEVKEKEEQIKHHADTLANILRADQESHIQPYPWTESPTPYDTLLKKLQALGWELNPGTKGNFEIMEAARYYASEEVYVHVRNCRVSLNTAFREAAQTYNSSAPVVHEYNQAVEAEMIAILEEIQSLWEEVVPVAHMAAEKQLLGPILKRFDLNAERRSLQQEVICDYICACLDFMNERLQILARRLGVAVYHHQSLVMTYNYARKFVLKNSAAQRSTEANTSKPLRSDGTEANSSPLEVLTRKLQSLGLPRIPLNNPIKAPATQVTKLNEFVNQRAAKGDQTLLRVHKMYEETVRRTLDDVSLASRMAQDAIVAESLIDWRTRGAALQDAQTEESIAALQKESEEIESLLTKLKLPGTGNIAKMLRPALLRALKYLESGDDCRCDHFSSKTFTPCTKCMQSSNAVKLIQQWGELPEFKSM</sequence>
<feature type="coiled-coil region" evidence="1">
    <location>
        <begin position="152"/>
        <end position="186"/>
    </location>
</feature>
<evidence type="ECO:0000313" key="4">
    <source>
        <dbReference type="Proteomes" id="UP001480595"/>
    </source>
</evidence>
<dbReference type="GeneID" id="92093691"/>
<protein>
    <submittedName>
        <fullName evidence="3">Uncharacterized protein</fullName>
    </submittedName>
</protein>
<accession>A0ABR1UIM3</accession>
<feature type="region of interest" description="Disordered" evidence="2">
    <location>
        <begin position="1"/>
        <end position="22"/>
    </location>
</feature>
<evidence type="ECO:0000256" key="2">
    <source>
        <dbReference type="SAM" id="MobiDB-lite"/>
    </source>
</evidence>